<name>A0A9W7YCN2_9FUNG</name>
<accession>A0A9W7YCN2</accession>
<dbReference type="Proteomes" id="UP001143981">
    <property type="component" value="Unassembled WGS sequence"/>
</dbReference>
<gene>
    <name evidence="2" type="ORF">LPJ61_003543</name>
</gene>
<protein>
    <submittedName>
        <fullName evidence="2">Uncharacterized protein</fullName>
    </submittedName>
</protein>
<evidence type="ECO:0000256" key="1">
    <source>
        <dbReference type="SAM" id="MobiDB-lite"/>
    </source>
</evidence>
<feature type="non-terminal residue" evidence="2">
    <location>
        <position position="77"/>
    </location>
</feature>
<organism evidence="2 3">
    <name type="scientific">Coemansia biformis</name>
    <dbReference type="NCBI Taxonomy" id="1286918"/>
    <lineage>
        <taxon>Eukaryota</taxon>
        <taxon>Fungi</taxon>
        <taxon>Fungi incertae sedis</taxon>
        <taxon>Zoopagomycota</taxon>
        <taxon>Kickxellomycotina</taxon>
        <taxon>Kickxellomycetes</taxon>
        <taxon>Kickxellales</taxon>
        <taxon>Kickxellaceae</taxon>
        <taxon>Coemansia</taxon>
    </lineage>
</organism>
<keyword evidence="3" id="KW-1185">Reference proteome</keyword>
<feature type="compositionally biased region" description="Acidic residues" evidence="1">
    <location>
        <begin position="33"/>
        <end position="42"/>
    </location>
</feature>
<proteinExistence type="predicted"/>
<feature type="region of interest" description="Disordered" evidence="1">
    <location>
        <begin position="1"/>
        <end position="77"/>
    </location>
</feature>
<feature type="compositionally biased region" description="Low complexity" evidence="1">
    <location>
        <begin position="13"/>
        <end position="32"/>
    </location>
</feature>
<dbReference type="EMBL" id="JANBOI010000620">
    <property type="protein sequence ID" value="KAJ1729401.1"/>
    <property type="molecule type" value="Genomic_DNA"/>
</dbReference>
<reference evidence="2" key="1">
    <citation type="submission" date="2022-07" db="EMBL/GenBank/DDBJ databases">
        <title>Phylogenomic reconstructions and comparative analyses of Kickxellomycotina fungi.</title>
        <authorList>
            <person name="Reynolds N.K."/>
            <person name="Stajich J.E."/>
            <person name="Barry K."/>
            <person name="Grigoriev I.V."/>
            <person name="Crous P."/>
            <person name="Smith M.E."/>
        </authorList>
    </citation>
    <scope>NUCLEOTIDE SEQUENCE</scope>
    <source>
        <strain evidence="2">BCRC 34381</strain>
    </source>
</reference>
<dbReference type="AlphaFoldDB" id="A0A9W7YCN2"/>
<sequence>MFPAQFSKRSPCGPAAGAPRPVAAGARTASSCSDDDDDDDGLVGDSGDGLGGDSDYDSDSAEGGASGPYRFWATESP</sequence>
<evidence type="ECO:0000313" key="3">
    <source>
        <dbReference type="Proteomes" id="UP001143981"/>
    </source>
</evidence>
<evidence type="ECO:0000313" key="2">
    <source>
        <dbReference type="EMBL" id="KAJ1729401.1"/>
    </source>
</evidence>
<comment type="caution">
    <text evidence="2">The sequence shown here is derived from an EMBL/GenBank/DDBJ whole genome shotgun (WGS) entry which is preliminary data.</text>
</comment>